<keyword evidence="11" id="KW-0464">Manganese</keyword>
<evidence type="ECO:0000256" key="3">
    <source>
        <dbReference type="ARBA" id="ARBA00010871"/>
    </source>
</evidence>
<keyword evidence="10 13" id="KW-0573">Peptidoglycan synthesis</keyword>
<dbReference type="InterPro" id="IPR016185">
    <property type="entry name" value="PreATP-grasp_dom_sf"/>
</dbReference>
<evidence type="ECO:0000256" key="6">
    <source>
        <dbReference type="ARBA" id="ARBA00022741"/>
    </source>
</evidence>
<dbReference type="EC" id="6.3.2.4" evidence="13"/>
<keyword evidence="8" id="KW-0460">Magnesium</keyword>
<dbReference type="Gene3D" id="3.30.470.20">
    <property type="entry name" value="ATP-grasp fold, B domain"/>
    <property type="match status" value="1"/>
</dbReference>
<gene>
    <name evidence="13" type="primary">ddl</name>
    <name evidence="16" type="ORF">J2T15_004244</name>
</gene>
<evidence type="ECO:0000256" key="2">
    <source>
        <dbReference type="ARBA" id="ARBA00001946"/>
    </source>
</evidence>
<keyword evidence="9 13" id="KW-0133">Cell shape</keyword>
<feature type="domain" description="ATP-grasp" evidence="15">
    <location>
        <begin position="143"/>
        <end position="345"/>
    </location>
</feature>
<evidence type="ECO:0000256" key="14">
    <source>
        <dbReference type="PROSITE-ProRule" id="PRU00409"/>
    </source>
</evidence>
<dbReference type="InterPro" id="IPR005905">
    <property type="entry name" value="D_ala_D_ala"/>
</dbReference>
<dbReference type="InterPro" id="IPR013815">
    <property type="entry name" value="ATP_grasp_subdomain_1"/>
</dbReference>
<dbReference type="RefSeq" id="WP_307206163.1">
    <property type="nucleotide sequence ID" value="NZ_JAUSSU010000008.1"/>
</dbReference>
<evidence type="ECO:0000259" key="15">
    <source>
        <dbReference type="PROSITE" id="PS50975"/>
    </source>
</evidence>
<dbReference type="Pfam" id="PF01820">
    <property type="entry name" value="Dala_Dala_lig_N"/>
    <property type="match status" value="1"/>
</dbReference>
<evidence type="ECO:0000313" key="16">
    <source>
        <dbReference type="EMBL" id="MDQ0114788.1"/>
    </source>
</evidence>
<evidence type="ECO:0000256" key="1">
    <source>
        <dbReference type="ARBA" id="ARBA00001936"/>
    </source>
</evidence>
<comment type="subcellular location">
    <subcellularLocation>
        <location evidence="13">Cytoplasm</location>
    </subcellularLocation>
</comment>
<dbReference type="Gene3D" id="3.40.50.20">
    <property type="match status" value="1"/>
</dbReference>
<comment type="similarity">
    <text evidence="3 13">Belongs to the D-alanine--D-alanine ligase family.</text>
</comment>
<dbReference type="PROSITE" id="PS00844">
    <property type="entry name" value="DALA_DALA_LIGASE_2"/>
    <property type="match status" value="1"/>
</dbReference>
<dbReference type="GO" id="GO:0160222">
    <property type="term" value="F:D-alanine-D-serine ligase activity"/>
    <property type="evidence" value="ECO:0007669"/>
    <property type="project" value="UniProtKB-EC"/>
</dbReference>
<dbReference type="SUPFAM" id="SSF56059">
    <property type="entry name" value="Glutathione synthetase ATP-binding domain-like"/>
    <property type="match status" value="1"/>
</dbReference>
<dbReference type="NCBIfam" id="NF002528">
    <property type="entry name" value="PRK01966.1-4"/>
    <property type="match status" value="1"/>
</dbReference>
<keyword evidence="12 13" id="KW-0961">Cell wall biogenesis/degradation</keyword>
<keyword evidence="6 14" id="KW-0547">Nucleotide-binding</keyword>
<keyword evidence="5" id="KW-0479">Metal-binding</keyword>
<dbReference type="Gene3D" id="3.30.1490.20">
    <property type="entry name" value="ATP-grasp fold, A domain"/>
    <property type="match status" value="1"/>
</dbReference>
<dbReference type="Pfam" id="PF07478">
    <property type="entry name" value="Dala_Dala_lig_C"/>
    <property type="match status" value="1"/>
</dbReference>
<dbReference type="NCBIfam" id="TIGR01205">
    <property type="entry name" value="D_ala_D_alaTIGR"/>
    <property type="match status" value="1"/>
</dbReference>
<evidence type="ECO:0000256" key="4">
    <source>
        <dbReference type="ARBA" id="ARBA00022598"/>
    </source>
</evidence>
<dbReference type="Proteomes" id="UP001229346">
    <property type="component" value="Unassembled WGS sequence"/>
</dbReference>
<dbReference type="HAMAP" id="MF_00047">
    <property type="entry name" value="Dala_Dala_lig"/>
    <property type="match status" value="1"/>
</dbReference>
<evidence type="ECO:0000256" key="5">
    <source>
        <dbReference type="ARBA" id="ARBA00022723"/>
    </source>
</evidence>
<dbReference type="InterPro" id="IPR000291">
    <property type="entry name" value="D-Ala_lig_Van_CS"/>
</dbReference>
<evidence type="ECO:0000256" key="13">
    <source>
        <dbReference type="HAMAP-Rule" id="MF_00047"/>
    </source>
</evidence>
<evidence type="ECO:0000256" key="10">
    <source>
        <dbReference type="ARBA" id="ARBA00022984"/>
    </source>
</evidence>
<organism evidence="16 17">
    <name type="scientific">Paenibacillus harenae</name>
    <dbReference type="NCBI Taxonomy" id="306543"/>
    <lineage>
        <taxon>Bacteria</taxon>
        <taxon>Bacillati</taxon>
        <taxon>Bacillota</taxon>
        <taxon>Bacilli</taxon>
        <taxon>Bacillales</taxon>
        <taxon>Paenibacillaceae</taxon>
        <taxon>Paenibacillus</taxon>
    </lineage>
</organism>
<dbReference type="PANTHER" id="PTHR23132:SF25">
    <property type="entry name" value="D-ALANINE--D-ALANINE LIGASE A"/>
    <property type="match status" value="1"/>
</dbReference>
<proteinExistence type="inferred from homology"/>
<comment type="cofactor">
    <cofactor evidence="2">
        <name>Mg(2+)</name>
        <dbReference type="ChEBI" id="CHEBI:18420"/>
    </cofactor>
</comment>
<dbReference type="PROSITE" id="PS50975">
    <property type="entry name" value="ATP_GRASP"/>
    <property type="match status" value="1"/>
</dbReference>
<keyword evidence="4 13" id="KW-0436">Ligase</keyword>
<dbReference type="SUPFAM" id="SSF52440">
    <property type="entry name" value="PreATP-grasp domain"/>
    <property type="match status" value="1"/>
</dbReference>
<dbReference type="InterPro" id="IPR011127">
    <property type="entry name" value="Dala_Dala_lig_N"/>
</dbReference>
<comment type="catalytic activity">
    <reaction evidence="13">
        <text>2 D-alanine + ATP = D-alanyl-D-alanine + ADP + phosphate + H(+)</text>
        <dbReference type="Rhea" id="RHEA:11224"/>
        <dbReference type="ChEBI" id="CHEBI:15378"/>
        <dbReference type="ChEBI" id="CHEBI:30616"/>
        <dbReference type="ChEBI" id="CHEBI:43474"/>
        <dbReference type="ChEBI" id="CHEBI:57416"/>
        <dbReference type="ChEBI" id="CHEBI:57822"/>
        <dbReference type="ChEBI" id="CHEBI:456216"/>
        <dbReference type="EC" id="6.3.2.4"/>
    </reaction>
</comment>
<dbReference type="PROSITE" id="PS00843">
    <property type="entry name" value="DALA_DALA_LIGASE_1"/>
    <property type="match status" value="1"/>
</dbReference>
<comment type="pathway">
    <text evidence="13">Cell wall biogenesis; peptidoglycan biosynthesis.</text>
</comment>
<evidence type="ECO:0000256" key="8">
    <source>
        <dbReference type="ARBA" id="ARBA00022842"/>
    </source>
</evidence>
<accession>A0ABT9U6Y7</accession>
<keyword evidence="7 14" id="KW-0067">ATP-binding</keyword>
<dbReference type="InterPro" id="IPR011761">
    <property type="entry name" value="ATP-grasp"/>
</dbReference>
<keyword evidence="17" id="KW-1185">Reference proteome</keyword>
<name>A0ABT9U6Y7_PAEHA</name>
<dbReference type="PANTHER" id="PTHR23132">
    <property type="entry name" value="D-ALANINE--D-ALANINE LIGASE"/>
    <property type="match status" value="1"/>
</dbReference>
<dbReference type="PIRSF" id="PIRSF039102">
    <property type="entry name" value="Ddl/VanB"/>
    <property type="match status" value="1"/>
</dbReference>
<evidence type="ECO:0000256" key="9">
    <source>
        <dbReference type="ARBA" id="ARBA00022960"/>
    </source>
</evidence>
<protein>
    <recommendedName>
        <fullName evidence="13">D-alanine--D-alanine ligase</fullName>
        <ecNumber evidence="13">6.3.2.4</ecNumber>
    </recommendedName>
    <alternativeName>
        <fullName evidence="13">D-Ala-D-Ala ligase</fullName>
    </alternativeName>
    <alternativeName>
        <fullName evidence="13">D-alanylalanine synthetase</fullName>
    </alternativeName>
</protein>
<dbReference type="NCBIfam" id="NF000091">
    <property type="entry name" value="D_ala_D_ser_VanG"/>
    <property type="match status" value="1"/>
</dbReference>
<keyword evidence="13" id="KW-0963">Cytoplasm</keyword>
<evidence type="ECO:0000256" key="7">
    <source>
        <dbReference type="ARBA" id="ARBA00022840"/>
    </source>
</evidence>
<evidence type="ECO:0000313" key="17">
    <source>
        <dbReference type="Proteomes" id="UP001229346"/>
    </source>
</evidence>
<comment type="caution">
    <text evidence="16">The sequence shown here is derived from an EMBL/GenBank/DDBJ whole genome shotgun (WGS) entry which is preliminary data.</text>
</comment>
<sequence>MTIQNIAVLFGGQSTEYGVSLQSAASVIDHLDRSKYAVIMIGITREGAWFRYNGSTDEIRNDRWHSHASRIPAFLSPSRSIAGIVELAGTEYRTVPVDAIIPVLHGRNGEDGTLQGLLELSGIPFVGCDTLSSAICMDKAIASSLVRAAGIETAATVTVWEGGDMEAAAVEAAKFGFPLYVKPSRSGSSFGITKAYNRSELLAGIREALAHDKKVVIEQNIDGFEVGCAVLGGGDEPFIAEIDEIELAGGFFDYDEKYSLRTSQIVLPARLDTGLADQVKAAARLIYKTLGCTGLARVDMFIAQDGRIVFNEVNTMPGFTASSRYPNMMCHSGVTYPQLMDRLIELAIAGKELGTR</sequence>
<comment type="function">
    <text evidence="13">Cell wall formation.</text>
</comment>
<evidence type="ECO:0000256" key="11">
    <source>
        <dbReference type="ARBA" id="ARBA00023211"/>
    </source>
</evidence>
<comment type="cofactor">
    <cofactor evidence="1">
        <name>Mn(2+)</name>
        <dbReference type="ChEBI" id="CHEBI:29035"/>
    </cofactor>
</comment>
<reference evidence="16 17" key="1">
    <citation type="submission" date="2023-07" db="EMBL/GenBank/DDBJ databases">
        <title>Sorghum-associated microbial communities from plants grown in Nebraska, USA.</title>
        <authorList>
            <person name="Schachtman D."/>
        </authorList>
    </citation>
    <scope>NUCLEOTIDE SEQUENCE [LARGE SCALE GENOMIC DNA]</scope>
    <source>
        <strain evidence="16 17">CC482</strain>
    </source>
</reference>
<dbReference type="InterPro" id="IPR011095">
    <property type="entry name" value="Dala_Dala_lig_C"/>
</dbReference>
<dbReference type="EMBL" id="JAUSSU010000008">
    <property type="protein sequence ID" value="MDQ0114788.1"/>
    <property type="molecule type" value="Genomic_DNA"/>
</dbReference>
<evidence type="ECO:0000256" key="12">
    <source>
        <dbReference type="ARBA" id="ARBA00023316"/>
    </source>
</evidence>